<organism evidence="16 17">
    <name type="scientific">Boothiomyces macroporosus</name>
    <dbReference type="NCBI Taxonomy" id="261099"/>
    <lineage>
        <taxon>Eukaryota</taxon>
        <taxon>Fungi</taxon>
        <taxon>Fungi incertae sedis</taxon>
        <taxon>Chytridiomycota</taxon>
        <taxon>Chytridiomycota incertae sedis</taxon>
        <taxon>Chytridiomycetes</taxon>
        <taxon>Rhizophydiales</taxon>
        <taxon>Terramycetaceae</taxon>
        <taxon>Boothiomyces</taxon>
    </lineage>
</organism>
<dbReference type="AlphaFoldDB" id="A0AAD5Y8M6"/>
<dbReference type="FunFam" id="3.90.550.10:FF:000036">
    <property type="entry name" value="Dolichol-phosphate mannosyltransferase subunit 1"/>
    <property type="match status" value="1"/>
</dbReference>
<keyword evidence="12" id="KW-0464">Manganese</keyword>
<dbReference type="GO" id="GO:0043565">
    <property type="term" value="F:sequence-specific DNA binding"/>
    <property type="evidence" value="ECO:0007669"/>
    <property type="project" value="InterPro"/>
</dbReference>
<dbReference type="GO" id="GO:0004582">
    <property type="term" value="F:dolichyl-phosphate beta-D-mannosyltransferase activity"/>
    <property type="evidence" value="ECO:0007669"/>
    <property type="project" value="UniProtKB-UniRule"/>
</dbReference>
<accession>A0AAD5Y8M6</accession>
<dbReference type="InterPro" id="IPR000679">
    <property type="entry name" value="Znf_GATA"/>
</dbReference>
<evidence type="ECO:0000256" key="2">
    <source>
        <dbReference type="ARBA" id="ARBA00001936"/>
    </source>
</evidence>
<dbReference type="Pfam" id="PF00535">
    <property type="entry name" value="Glycos_transf_2"/>
    <property type="match status" value="1"/>
</dbReference>
<comment type="pathway">
    <text evidence="5 14">Protein modification; protein glycosylation.</text>
</comment>
<comment type="cofactor">
    <cofactor evidence="1">
        <name>Ca(2+)</name>
        <dbReference type="ChEBI" id="CHEBI:29108"/>
    </cofactor>
</comment>
<reference evidence="16" key="1">
    <citation type="submission" date="2020-05" db="EMBL/GenBank/DDBJ databases">
        <title>Phylogenomic resolution of chytrid fungi.</title>
        <authorList>
            <person name="Stajich J.E."/>
            <person name="Amses K."/>
            <person name="Simmons R."/>
            <person name="Seto K."/>
            <person name="Myers J."/>
            <person name="Bonds A."/>
            <person name="Quandt C.A."/>
            <person name="Barry K."/>
            <person name="Liu P."/>
            <person name="Grigoriev I."/>
            <person name="Longcore J.E."/>
            <person name="James T.Y."/>
        </authorList>
    </citation>
    <scope>NUCLEOTIDE SEQUENCE</scope>
    <source>
        <strain evidence="16">PLAUS21</strain>
    </source>
</reference>
<keyword evidence="13" id="KW-0862">Zinc</keyword>
<dbReference type="GO" id="GO:0006488">
    <property type="term" value="P:dolichol-linked oligosaccharide biosynthetic process"/>
    <property type="evidence" value="ECO:0007669"/>
    <property type="project" value="TreeGrafter"/>
</dbReference>
<dbReference type="GO" id="GO:0035269">
    <property type="term" value="P:protein O-linked glycosylation via mannose"/>
    <property type="evidence" value="ECO:0007669"/>
    <property type="project" value="TreeGrafter"/>
</dbReference>
<dbReference type="PANTHER" id="PTHR43398">
    <property type="entry name" value="DOLICHOL-PHOSPHATE MANNOSYLTRANSFERASE SUBUNIT 1"/>
    <property type="match status" value="1"/>
</dbReference>
<dbReference type="SUPFAM" id="SSF53448">
    <property type="entry name" value="Nucleotide-diphospho-sugar transferases"/>
    <property type="match status" value="1"/>
</dbReference>
<evidence type="ECO:0000256" key="3">
    <source>
        <dbReference type="ARBA" id="ARBA00001946"/>
    </source>
</evidence>
<dbReference type="Pfam" id="PF00320">
    <property type="entry name" value="GATA"/>
    <property type="match status" value="1"/>
</dbReference>
<dbReference type="InterPro" id="IPR029044">
    <property type="entry name" value="Nucleotide-diphossugar_trans"/>
</dbReference>
<evidence type="ECO:0000256" key="9">
    <source>
        <dbReference type="ARBA" id="ARBA00022723"/>
    </source>
</evidence>
<evidence type="ECO:0000256" key="7">
    <source>
        <dbReference type="ARBA" id="ARBA00022676"/>
    </source>
</evidence>
<dbReference type="InterPro" id="IPR039528">
    <property type="entry name" value="DPM1-like"/>
</dbReference>
<dbReference type="GO" id="GO:0006066">
    <property type="term" value="P:alcohol metabolic process"/>
    <property type="evidence" value="ECO:0007669"/>
    <property type="project" value="UniProtKB-ARBA"/>
</dbReference>
<evidence type="ECO:0000256" key="8">
    <source>
        <dbReference type="ARBA" id="ARBA00022679"/>
    </source>
</evidence>
<dbReference type="CDD" id="cd06442">
    <property type="entry name" value="DPM1_like"/>
    <property type="match status" value="1"/>
</dbReference>
<dbReference type="PANTHER" id="PTHR43398:SF1">
    <property type="entry name" value="DOLICHOL-PHOSPHATE MANNOSYLTRANSFERASE SUBUNIT 1"/>
    <property type="match status" value="1"/>
</dbReference>
<dbReference type="GO" id="GO:0006355">
    <property type="term" value="P:regulation of DNA-templated transcription"/>
    <property type="evidence" value="ECO:0007669"/>
    <property type="project" value="InterPro"/>
</dbReference>
<keyword evidence="10 14" id="KW-0256">Endoplasmic reticulum</keyword>
<dbReference type="PROSITE" id="PS50114">
    <property type="entry name" value="GATA_ZN_FINGER_2"/>
    <property type="match status" value="1"/>
</dbReference>
<evidence type="ECO:0000256" key="6">
    <source>
        <dbReference type="ARBA" id="ARBA00006739"/>
    </source>
</evidence>
<evidence type="ECO:0000256" key="1">
    <source>
        <dbReference type="ARBA" id="ARBA00001913"/>
    </source>
</evidence>
<evidence type="ECO:0000256" key="14">
    <source>
        <dbReference type="RuleBase" id="RU365083"/>
    </source>
</evidence>
<dbReference type="InterPro" id="IPR013088">
    <property type="entry name" value="Znf_NHR/GATA"/>
</dbReference>
<evidence type="ECO:0000256" key="5">
    <source>
        <dbReference type="ARBA" id="ARBA00004922"/>
    </source>
</evidence>
<gene>
    <name evidence="16" type="primary">DPM1</name>
    <name evidence="16" type="ORF">HK103_002671</name>
</gene>
<evidence type="ECO:0000256" key="13">
    <source>
        <dbReference type="PROSITE-ProRule" id="PRU00094"/>
    </source>
</evidence>
<evidence type="ECO:0000256" key="4">
    <source>
        <dbReference type="ARBA" id="ARBA00004240"/>
    </source>
</evidence>
<keyword evidence="13" id="KW-0863">Zinc-finger</keyword>
<keyword evidence="9" id="KW-0479">Metal-binding</keyword>
<evidence type="ECO:0000256" key="11">
    <source>
        <dbReference type="ARBA" id="ARBA00022842"/>
    </source>
</evidence>
<comment type="subcellular location">
    <subcellularLocation>
        <location evidence="4 14">Endoplasmic reticulum</location>
    </subcellularLocation>
</comment>
<evidence type="ECO:0000313" key="16">
    <source>
        <dbReference type="EMBL" id="KAJ3262258.1"/>
    </source>
</evidence>
<evidence type="ECO:0000256" key="12">
    <source>
        <dbReference type="ARBA" id="ARBA00023211"/>
    </source>
</evidence>
<keyword evidence="11" id="KW-0460">Magnesium</keyword>
<comment type="caution">
    <text evidence="16">The sequence shown here is derived from an EMBL/GenBank/DDBJ whole genome shotgun (WGS) entry which is preliminary data.</text>
</comment>
<evidence type="ECO:0000256" key="10">
    <source>
        <dbReference type="ARBA" id="ARBA00022824"/>
    </source>
</evidence>
<comment type="similarity">
    <text evidence="6 14">Belongs to the glycosyltransferase 2 family.</text>
</comment>
<dbReference type="GO" id="GO:0006720">
    <property type="term" value="P:isoprenoid metabolic process"/>
    <property type="evidence" value="ECO:0007669"/>
    <property type="project" value="UniProtKB-ARBA"/>
</dbReference>
<evidence type="ECO:0000259" key="15">
    <source>
        <dbReference type="PROSITE" id="PS50114"/>
    </source>
</evidence>
<keyword evidence="17" id="KW-1185">Reference proteome</keyword>
<dbReference type="GO" id="GO:0006506">
    <property type="term" value="P:GPI anchor biosynthetic process"/>
    <property type="evidence" value="ECO:0007669"/>
    <property type="project" value="TreeGrafter"/>
</dbReference>
<dbReference type="EMBL" id="JADGKB010000002">
    <property type="protein sequence ID" value="KAJ3262258.1"/>
    <property type="molecule type" value="Genomic_DNA"/>
</dbReference>
<dbReference type="Gene3D" id="3.90.550.10">
    <property type="entry name" value="Spore Coat Polysaccharide Biosynthesis Protein SpsA, Chain A"/>
    <property type="match status" value="1"/>
</dbReference>
<dbReference type="SMART" id="SM00401">
    <property type="entry name" value="ZnF_GATA"/>
    <property type="match status" value="1"/>
</dbReference>
<keyword evidence="8 14" id="KW-0808">Transferase</keyword>
<dbReference type="Proteomes" id="UP001210925">
    <property type="component" value="Unassembled WGS sequence"/>
</dbReference>
<dbReference type="SUPFAM" id="SSF57716">
    <property type="entry name" value="Glucocorticoid receptor-like (DNA-binding domain)"/>
    <property type="match status" value="1"/>
</dbReference>
<comment type="subunit">
    <text evidence="14">Component of the dolichol-phosphate mannose (DPM) synthase complex.</text>
</comment>
<dbReference type="GO" id="GO:0005789">
    <property type="term" value="C:endoplasmic reticulum membrane"/>
    <property type="evidence" value="ECO:0007669"/>
    <property type="project" value="TreeGrafter"/>
</dbReference>
<dbReference type="GO" id="GO:0008270">
    <property type="term" value="F:zinc ion binding"/>
    <property type="evidence" value="ECO:0007669"/>
    <property type="project" value="UniProtKB-KW"/>
</dbReference>
<evidence type="ECO:0000313" key="17">
    <source>
        <dbReference type="Proteomes" id="UP001210925"/>
    </source>
</evidence>
<comment type="catalytic activity">
    <reaction evidence="14">
        <text>a di-trans,poly-cis-dolichyl phosphate + GDP-alpha-D-mannose = a di-trans,poly-cis-dolichyl beta-D-mannosyl phosphate + GDP</text>
        <dbReference type="Rhea" id="RHEA:21184"/>
        <dbReference type="Rhea" id="RHEA-COMP:19498"/>
        <dbReference type="Rhea" id="RHEA-COMP:19501"/>
        <dbReference type="ChEBI" id="CHEBI:57527"/>
        <dbReference type="ChEBI" id="CHEBI:57683"/>
        <dbReference type="ChEBI" id="CHEBI:58189"/>
        <dbReference type="ChEBI" id="CHEBI:58211"/>
    </reaction>
</comment>
<keyword evidence="7 14" id="KW-0328">Glycosyltransferase</keyword>
<comment type="function">
    <text evidence="14">Transfers mannose from GDP-mannose to dolichol monophosphate to form dolichol phosphate mannose (Dol-P-Man) which is the mannosyl donor in pathways leading to N-glycosylation, glycosyl phosphatidylinositol membrane anchoring, and O-mannosylation of proteins.</text>
</comment>
<name>A0AAD5Y8M6_9FUNG</name>
<dbReference type="EC" id="2.4.1.83" evidence="14"/>
<feature type="domain" description="GATA-type" evidence="15">
    <location>
        <begin position="127"/>
        <end position="181"/>
    </location>
</feature>
<protein>
    <recommendedName>
        <fullName evidence="14">Dolichol-phosphate mannosyltransferase subunit 1</fullName>
        <ecNumber evidence="14">2.4.1.83</ecNumber>
    </recommendedName>
</protein>
<sequence>MQPQIQSSLVVDNGLVELAGWLTDLQMIIEKNIAVEATTPHLLNESPKLCPTEELYGSADLCSSLDLHLVPEDSDLPLDMHSTDIVPQNDQIRKLRKRSCSTDDEVKKSKKRKVSCDMVVPVAKSEKKTARRCSYCTTTSTPMWRHGPVGYDTLCNSCGVKWKRGRILNENPIPKKISTKDLKASKKAIEPLSPVSPVPSSLETPCKPSDLFISPVPDLAVEPVEGRCARLIPITDYKSFKSADLEPVVPVMEEPLESEPPKPYVSTFDLPLPTCFTYPACTNDENDDPHQFYPSPSTISNIEDRKKYLSDHLEIMPVHKLAQVLCILEPLENEEFKRALKNKRDAKTFQEHALDYEIIIIDDNSPDNTIEVARQLQKVYGEQHIVLRPRAGKLGLGTAYVHGIQHSTGDFIIIMDADMSHHPKFIPEFIQLQQQKNLDIVTGTRYALGGGVHGWDLRRKLTSRVANYLADVLLDPKVSDLTGSFRLYKKDVLSQLIFVTKSKGYVFQMEMMVRARQHNFTIGEVPITFVDRVFGESKLGPSEIVGYLKGLVGLFLDS</sequence>
<dbReference type="Gene3D" id="3.30.50.10">
    <property type="entry name" value="Erythroid Transcription Factor GATA-1, subunit A"/>
    <property type="match status" value="1"/>
</dbReference>
<dbReference type="InterPro" id="IPR001173">
    <property type="entry name" value="Glyco_trans_2-like"/>
</dbReference>
<comment type="cofactor">
    <cofactor evidence="3">
        <name>Mg(2+)</name>
        <dbReference type="ChEBI" id="CHEBI:18420"/>
    </cofactor>
</comment>
<dbReference type="CDD" id="cd00202">
    <property type="entry name" value="ZnF_GATA"/>
    <property type="match status" value="1"/>
</dbReference>
<comment type="cofactor">
    <cofactor evidence="2">
        <name>Mn(2+)</name>
        <dbReference type="ChEBI" id="CHEBI:29035"/>
    </cofactor>
</comment>
<proteinExistence type="inferred from homology"/>